<accession>A0ABW8IU45</accession>
<comment type="caution">
    <text evidence="3">The sequence shown here is derived from an EMBL/GenBank/DDBJ whole genome shotgun (WGS) entry which is preliminary data.</text>
</comment>
<feature type="domain" description="YCII-related" evidence="2">
    <location>
        <begin position="20"/>
        <end position="112"/>
    </location>
</feature>
<dbReference type="InterPro" id="IPR011008">
    <property type="entry name" value="Dimeric_a/b-barrel"/>
</dbReference>
<organism evidence="3 4">
    <name type="scientific">Dyella lipolytica</name>
    <dbReference type="NCBI Taxonomy" id="1867835"/>
    <lineage>
        <taxon>Bacteria</taxon>
        <taxon>Pseudomonadati</taxon>
        <taxon>Pseudomonadota</taxon>
        <taxon>Gammaproteobacteria</taxon>
        <taxon>Lysobacterales</taxon>
        <taxon>Rhodanobacteraceae</taxon>
        <taxon>Dyella</taxon>
    </lineage>
</organism>
<evidence type="ECO:0000259" key="2">
    <source>
        <dbReference type="Pfam" id="PF03795"/>
    </source>
</evidence>
<evidence type="ECO:0000256" key="1">
    <source>
        <dbReference type="ARBA" id="ARBA00007689"/>
    </source>
</evidence>
<keyword evidence="4" id="KW-1185">Reference proteome</keyword>
<sequence>MTDTTSLSEYLVISRGQWDKDRSPEEIQRAIDDFYIWHDRLVSEGVMKTGQRLAREAKVVSRLGVIDGPFAEGKEVVGGYWFFLAGSLAEAAALAAQNPCLACGLLYEVRPIETERASAFKLSSEMPDNFSDRERLA</sequence>
<name>A0ABW8IU45_9GAMM</name>
<reference evidence="3 4" key="1">
    <citation type="submission" date="2020-10" db="EMBL/GenBank/DDBJ databases">
        <title>Phylogeny of dyella-like bacteria.</title>
        <authorList>
            <person name="Fu J."/>
        </authorList>
    </citation>
    <scope>NUCLEOTIDE SEQUENCE [LARGE SCALE GENOMIC DNA]</scope>
    <source>
        <strain evidence="3 4">DHOB07</strain>
    </source>
</reference>
<dbReference type="Pfam" id="PF03795">
    <property type="entry name" value="YCII"/>
    <property type="match status" value="1"/>
</dbReference>
<dbReference type="EMBL" id="JADIKG010000011">
    <property type="protein sequence ID" value="MFK2873489.1"/>
    <property type="molecule type" value="Genomic_DNA"/>
</dbReference>
<dbReference type="InterPro" id="IPR005545">
    <property type="entry name" value="YCII"/>
</dbReference>
<protein>
    <recommendedName>
        <fullName evidence="2">YCII-related domain-containing protein</fullName>
    </recommendedName>
</protein>
<dbReference type="SUPFAM" id="SSF54909">
    <property type="entry name" value="Dimeric alpha+beta barrel"/>
    <property type="match status" value="1"/>
</dbReference>
<evidence type="ECO:0000313" key="4">
    <source>
        <dbReference type="Proteomes" id="UP001620405"/>
    </source>
</evidence>
<comment type="similarity">
    <text evidence="1">Belongs to the YciI family.</text>
</comment>
<dbReference type="PANTHER" id="PTHR35174">
    <property type="entry name" value="BLL7171 PROTEIN-RELATED"/>
    <property type="match status" value="1"/>
</dbReference>
<dbReference type="RefSeq" id="WP_284397320.1">
    <property type="nucleotide sequence ID" value="NZ_BSNQ01000003.1"/>
</dbReference>
<gene>
    <name evidence="3" type="ORF">ISP13_08075</name>
</gene>
<dbReference type="Gene3D" id="3.30.70.1060">
    <property type="entry name" value="Dimeric alpha+beta barrel"/>
    <property type="match status" value="1"/>
</dbReference>
<dbReference type="Proteomes" id="UP001620405">
    <property type="component" value="Unassembled WGS sequence"/>
</dbReference>
<proteinExistence type="inferred from homology"/>
<evidence type="ECO:0000313" key="3">
    <source>
        <dbReference type="EMBL" id="MFK2873489.1"/>
    </source>
</evidence>